<accession>A0A1I6LMQ1</accession>
<feature type="transmembrane region" description="Helical" evidence="1">
    <location>
        <begin position="66"/>
        <end position="87"/>
    </location>
</feature>
<feature type="transmembrane region" description="Helical" evidence="1">
    <location>
        <begin position="93"/>
        <end position="118"/>
    </location>
</feature>
<keyword evidence="1" id="KW-0472">Membrane</keyword>
<gene>
    <name evidence="2" type="ORF">SAMN05421771_0975</name>
</gene>
<organism evidence="2 3">
    <name type="scientific">Granulicella pectinivorans</name>
    <dbReference type="NCBI Taxonomy" id="474950"/>
    <lineage>
        <taxon>Bacteria</taxon>
        <taxon>Pseudomonadati</taxon>
        <taxon>Acidobacteriota</taxon>
        <taxon>Terriglobia</taxon>
        <taxon>Terriglobales</taxon>
        <taxon>Acidobacteriaceae</taxon>
        <taxon>Granulicella</taxon>
    </lineage>
</organism>
<dbReference type="EMBL" id="FOZL01000001">
    <property type="protein sequence ID" value="SFS04776.1"/>
    <property type="molecule type" value="Genomic_DNA"/>
</dbReference>
<feature type="transmembrane region" description="Helical" evidence="1">
    <location>
        <begin position="262"/>
        <end position="281"/>
    </location>
</feature>
<protein>
    <submittedName>
        <fullName evidence="2">Uncharacterized protein</fullName>
    </submittedName>
</protein>
<dbReference type="AlphaFoldDB" id="A0A1I6LMQ1"/>
<dbReference type="OrthoDB" id="253898at2"/>
<evidence type="ECO:0000313" key="3">
    <source>
        <dbReference type="Proteomes" id="UP000199024"/>
    </source>
</evidence>
<dbReference type="STRING" id="474950.SAMN05421771_0975"/>
<feature type="transmembrane region" description="Helical" evidence="1">
    <location>
        <begin position="130"/>
        <end position="147"/>
    </location>
</feature>
<dbReference type="RefSeq" id="WP_089837121.1">
    <property type="nucleotide sequence ID" value="NZ_FOZL01000001.1"/>
</dbReference>
<feature type="transmembrane region" description="Helical" evidence="1">
    <location>
        <begin position="228"/>
        <end position="250"/>
    </location>
</feature>
<name>A0A1I6LMQ1_9BACT</name>
<keyword evidence="1" id="KW-0812">Transmembrane</keyword>
<evidence type="ECO:0000313" key="2">
    <source>
        <dbReference type="EMBL" id="SFS04776.1"/>
    </source>
</evidence>
<reference evidence="2 3" key="1">
    <citation type="submission" date="2016-10" db="EMBL/GenBank/DDBJ databases">
        <authorList>
            <person name="de Groot N.N."/>
        </authorList>
    </citation>
    <scope>NUCLEOTIDE SEQUENCE [LARGE SCALE GENOMIC DNA]</scope>
    <source>
        <strain evidence="2 3">DSM 21001</strain>
    </source>
</reference>
<keyword evidence="3" id="KW-1185">Reference proteome</keyword>
<feature type="transmembrane region" description="Helical" evidence="1">
    <location>
        <begin position="7"/>
        <end position="26"/>
    </location>
</feature>
<feature type="transmembrane region" description="Helical" evidence="1">
    <location>
        <begin position="368"/>
        <end position="392"/>
    </location>
</feature>
<feature type="transmembrane region" description="Helical" evidence="1">
    <location>
        <begin position="32"/>
        <end position="54"/>
    </location>
</feature>
<proteinExistence type="predicted"/>
<sequence length="427" mass="47304">MRFAVRIPTLADVIPWLLLTFLVLFPKGGVKFAGIPLTWGYLFLGLIFIPLALLRLVRLPMRGSPLTIAVFASLLPFQFLFLFSIWLNGDDGPAVPVALLTSFIFLPAIFLGVFPAYLHLINYERFRRQFCFCILAAALWGIFLFFYHPLMGHYIEIPYLTVNIADYGLLETTKHIDRGGYLKLISTYNNGNLYGVATLILFPLYRLLEPKAWKRNVVRIALVLTLSRTVWFGLIIEQFLSLIVQLPTILGSFPRIRPGRSLPQIIAIGATVCLVLVGLLFNGNGLGFLFNGGLGGREGEIPAFSQQTLVPTVPVGPIAELVYASVLASYGIIGLLAFLLIFFMPVILLIFNPWLAQTPSRRAAVKGLILYSIVASIDGAILLIPVLVFYFFCYMVLLHGLPGESTANRPAAPHLDAENGFARSVLT</sequence>
<keyword evidence="1" id="KW-1133">Transmembrane helix</keyword>
<evidence type="ECO:0000256" key="1">
    <source>
        <dbReference type="SAM" id="Phobius"/>
    </source>
</evidence>
<feature type="transmembrane region" description="Helical" evidence="1">
    <location>
        <begin position="330"/>
        <end position="356"/>
    </location>
</feature>
<dbReference type="Proteomes" id="UP000199024">
    <property type="component" value="Unassembled WGS sequence"/>
</dbReference>
<feature type="transmembrane region" description="Helical" evidence="1">
    <location>
        <begin position="191"/>
        <end position="208"/>
    </location>
</feature>